<evidence type="ECO:0000313" key="3">
    <source>
        <dbReference type="Proteomes" id="UP001153148"/>
    </source>
</evidence>
<dbReference type="EMBL" id="CAJPIN010076940">
    <property type="protein sequence ID" value="CAG2067868.1"/>
    <property type="molecule type" value="Genomic_DNA"/>
</dbReference>
<keyword evidence="3" id="KW-1185">Reference proteome</keyword>
<sequence>DAGSQQIGFLLGSCGVQVALTSEACLKGLPKTAAGEVVAFKGWPKLHWFVTEHLAKTPKDWLPPPRLTDDTPAYIEKVDPPPNTSEISPGREVDPPPNTADITKYRVTSPDAEVDPPNTSDISLNRKVDPPNNDNTKNIIRYTGRDSKSQCNRAAHMKPTLLSGLFLASVAVVKSRDLHWGLLATKDHKEVSLSSLRLLLVADGANPWSLSSCDQFLSVFQAKGLRPDAICPCASSSEVLTVSVRRPGRAGVNATGRGVLSMSGLSYGVVRVDQENSLTSLTLQDCGQVMPGCE</sequence>
<dbReference type="PANTHER" id="PTHR22754">
    <property type="entry name" value="DISCO-INTERACTING PROTEIN 2 DIP2 -RELATED"/>
    <property type="match status" value="1"/>
</dbReference>
<proteinExistence type="predicted"/>
<accession>A0ABN7PNU7</accession>
<dbReference type="PANTHER" id="PTHR22754:SF32">
    <property type="entry name" value="DISCO-INTERACTING PROTEIN 2"/>
    <property type="match status" value="1"/>
</dbReference>
<dbReference type="Proteomes" id="UP001153148">
    <property type="component" value="Unassembled WGS sequence"/>
</dbReference>
<feature type="non-terminal residue" evidence="2">
    <location>
        <position position="1"/>
    </location>
</feature>
<comment type="caution">
    <text evidence="2">The sequence shown here is derived from an EMBL/GenBank/DDBJ whole genome shotgun (WGS) entry which is preliminary data.</text>
</comment>
<gene>
    <name evidence="2" type="ORF">TPAB3V08_LOCUS14811</name>
</gene>
<organism evidence="2 3">
    <name type="scientific">Timema podura</name>
    <name type="common">Walking stick</name>
    <dbReference type="NCBI Taxonomy" id="61482"/>
    <lineage>
        <taxon>Eukaryota</taxon>
        <taxon>Metazoa</taxon>
        <taxon>Ecdysozoa</taxon>
        <taxon>Arthropoda</taxon>
        <taxon>Hexapoda</taxon>
        <taxon>Insecta</taxon>
        <taxon>Pterygota</taxon>
        <taxon>Neoptera</taxon>
        <taxon>Polyneoptera</taxon>
        <taxon>Phasmatodea</taxon>
        <taxon>Timematodea</taxon>
        <taxon>Timematoidea</taxon>
        <taxon>Timematidae</taxon>
        <taxon>Timema</taxon>
    </lineage>
</organism>
<feature type="region of interest" description="Disordered" evidence="1">
    <location>
        <begin position="72"/>
        <end position="137"/>
    </location>
</feature>
<name>A0ABN7PNU7_TIMPD</name>
<dbReference type="Gene3D" id="3.40.50.12780">
    <property type="entry name" value="N-terminal domain of ligase-like"/>
    <property type="match status" value="1"/>
</dbReference>
<evidence type="ECO:0000256" key="1">
    <source>
        <dbReference type="SAM" id="MobiDB-lite"/>
    </source>
</evidence>
<protein>
    <submittedName>
        <fullName evidence="2">Uncharacterized protein</fullName>
    </submittedName>
</protein>
<dbReference type="InterPro" id="IPR042099">
    <property type="entry name" value="ANL_N_sf"/>
</dbReference>
<reference evidence="2" key="1">
    <citation type="submission" date="2021-03" db="EMBL/GenBank/DDBJ databases">
        <authorList>
            <person name="Tran Van P."/>
        </authorList>
    </citation>
    <scope>NUCLEOTIDE SEQUENCE</scope>
</reference>
<evidence type="ECO:0000313" key="2">
    <source>
        <dbReference type="EMBL" id="CAG2067868.1"/>
    </source>
</evidence>